<organism evidence="1">
    <name type="scientific">uncultured organism</name>
    <dbReference type="NCBI Taxonomy" id="155900"/>
    <lineage>
        <taxon>unclassified sequences</taxon>
        <taxon>environmental samples</taxon>
    </lineage>
</organism>
<dbReference type="EMBL" id="MN079098">
    <property type="protein sequence ID" value="QEA05272.1"/>
    <property type="molecule type" value="Genomic_DNA"/>
</dbReference>
<evidence type="ECO:0000313" key="1">
    <source>
        <dbReference type="EMBL" id="QEA05272.1"/>
    </source>
</evidence>
<accession>A0A5B8RCX1</accession>
<sequence>MTVLLRSLLVMLVLALASGGVGVASVRVPANEAPCARSVADADTGGCMTVAPEQCPTCPQAAVISRSPVSALRAFARAVAPVRAPVPALRAAWTDPHYRPPALRG</sequence>
<proteinExistence type="predicted"/>
<protein>
    <submittedName>
        <fullName evidence="1">Uncharacterized protein</fullName>
    </submittedName>
</protein>
<gene>
    <name evidence="1" type="ORF">KBTEX_01592</name>
</gene>
<name>A0A5B8RCX1_9ZZZZ</name>
<dbReference type="AlphaFoldDB" id="A0A5B8RCX1"/>
<reference evidence="1" key="1">
    <citation type="submission" date="2019-06" db="EMBL/GenBank/DDBJ databases">
        <authorList>
            <person name="Murdoch R.W."/>
            <person name="Fathepure B."/>
        </authorList>
    </citation>
    <scope>NUCLEOTIDE SEQUENCE</scope>
</reference>